<dbReference type="Pfam" id="PF12708">
    <property type="entry name" value="Pect-lyase_RHGA_epim"/>
    <property type="match status" value="2"/>
</dbReference>
<reference evidence="3 4" key="1">
    <citation type="submission" date="2020-04" db="EMBL/GenBank/DDBJ databases">
        <authorList>
            <person name="Basu S."/>
            <person name="Maruthanayagam V."/>
            <person name="Chakraborty S."/>
            <person name="Pramanik A."/>
            <person name="Mukherjee J."/>
            <person name="Brink B."/>
        </authorList>
    </citation>
    <scope>NUCLEOTIDE SEQUENCE [LARGE SCALE GENOMIC DNA]</scope>
    <source>
        <strain evidence="3 4">AP17</strain>
    </source>
</reference>
<dbReference type="AlphaFoldDB" id="A0A6H1U0N9"/>
<dbReference type="InterPro" id="IPR012334">
    <property type="entry name" value="Pectin_lyas_fold"/>
</dbReference>
<evidence type="ECO:0000259" key="2">
    <source>
        <dbReference type="Pfam" id="PF12708"/>
    </source>
</evidence>
<dbReference type="Gene3D" id="2.160.20.10">
    <property type="entry name" value="Single-stranded right-handed beta-helix, Pectin lyase-like"/>
    <property type="match status" value="2"/>
</dbReference>
<dbReference type="PANTHER" id="PTHR31339">
    <property type="entry name" value="PECTIN LYASE-RELATED"/>
    <property type="match status" value="1"/>
</dbReference>
<sequence length="664" mass="71772">MSGMMYSLWRRAGVAIAIAVSAGIGWGVTLDRDDRAIAAPLPADAAVTNVRDYGAKGDGVSDDTAAIQTALEEGNRFLYFPDGTYLVCDTLTIAQTGKRYFFEGESRDRAIVRLKDNCPGFDNPEAPKPVIQTKGPAGQAFRNSLFDLTVDVGRGNPGAIAIEYLNNNQGTIRNVTVRSSDPQKYGFAGIALTLPWPGPGTIEDVAIFGFDRAVLVTFPEFGMVFENLHVEDQRLVGIENRANLLSIRGLTSRNRVPAIRNVDGRGLVVVLDSQLEGGSPDVSAIANDEGVLYARNIRTSGYRSAIANSGEVIAGDRVDEYSSHGIYSLFPSTGSSLNLAIEAPPETDSPPVEQWVSVANFGADGNDDRDDTAAIQEAIDSGAAIVYFPNGKYIISNTIELRGNLERLNLLESTITVSEPLNGTENPVFRLQDGPSKSVILERFWGNYGGRNFHWVEHASSRTLVLKNIAVGSAKAYRNSGSGKLFIKDMVASDWIFKNQQVWARQLNPEGDVTKIINDGSDLWILGLKTEDEGNIIQTLNGGKTEVLGGLIYPGSGDIPPDQAAFINRESDLSVVIAESHHGGTRYTTFVRETRNGVTKTLTDGQLPPRGSARFIPLYVGTPGSVEPVLHSLLYSFSDRKVAISVGAIAISTAGLFYLKYRKA</sequence>
<dbReference type="KEGG" id="oxy:HCG48_18915"/>
<accession>A0A6H1U0N9</accession>
<feature type="transmembrane region" description="Helical" evidence="1">
    <location>
        <begin position="642"/>
        <end position="659"/>
    </location>
</feature>
<dbReference type="InterPro" id="IPR051801">
    <property type="entry name" value="GH28_Enzymes"/>
</dbReference>
<dbReference type="InterPro" id="IPR011050">
    <property type="entry name" value="Pectin_lyase_fold/virulence"/>
</dbReference>
<evidence type="ECO:0000313" key="4">
    <source>
        <dbReference type="Proteomes" id="UP000500857"/>
    </source>
</evidence>
<organism evidence="3 4">
    <name type="scientific">Oxynema aestuarii AP17</name>
    <dbReference type="NCBI Taxonomy" id="2064643"/>
    <lineage>
        <taxon>Bacteria</taxon>
        <taxon>Bacillati</taxon>
        <taxon>Cyanobacteriota</taxon>
        <taxon>Cyanophyceae</taxon>
        <taxon>Oscillatoriophycideae</taxon>
        <taxon>Oscillatoriales</taxon>
        <taxon>Oscillatoriaceae</taxon>
        <taxon>Oxynema</taxon>
        <taxon>Oxynema aestuarii</taxon>
    </lineage>
</organism>
<dbReference type="PANTHER" id="PTHR31339:SF9">
    <property type="entry name" value="PLASMIN AND FIBRONECTIN-BINDING PROTEIN A"/>
    <property type="match status" value="1"/>
</dbReference>
<gene>
    <name evidence="3" type="ORF">HCG48_18915</name>
</gene>
<evidence type="ECO:0000313" key="3">
    <source>
        <dbReference type="EMBL" id="QIZ72401.1"/>
    </source>
</evidence>
<dbReference type="EMBL" id="CP051167">
    <property type="protein sequence ID" value="QIZ72401.1"/>
    <property type="molecule type" value="Genomic_DNA"/>
</dbReference>
<protein>
    <recommendedName>
        <fullName evidence="2">Rhamnogalacturonase A/B/Epimerase-like pectate lyase domain-containing protein</fullName>
    </recommendedName>
</protein>
<keyword evidence="1" id="KW-0472">Membrane</keyword>
<keyword evidence="1" id="KW-1133">Transmembrane helix</keyword>
<feature type="domain" description="Rhamnogalacturonase A/B/Epimerase-like pectate lyase" evidence="2">
    <location>
        <begin position="355"/>
        <end position="402"/>
    </location>
</feature>
<dbReference type="SUPFAM" id="SSF51126">
    <property type="entry name" value="Pectin lyase-like"/>
    <property type="match status" value="3"/>
</dbReference>
<name>A0A6H1U0N9_9CYAN</name>
<proteinExistence type="predicted"/>
<keyword evidence="4" id="KW-1185">Reference proteome</keyword>
<feature type="domain" description="Rhamnogalacturonase A/B/Epimerase-like pectate lyase" evidence="2">
    <location>
        <begin position="48"/>
        <end position="212"/>
    </location>
</feature>
<evidence type="ECO:0000256" key="1">
    <source>
        <dbReference type="SAM" id="Phobius"/>
    </source>
</evidence>
<dbReference type="Proteomes" id="UP000500857">
    <property type="component" value="Chromosome"/>
</dbReference>
<dbReference type="InterPro" id="IPR024535">
    <property type="entry name" value="RHGA/B-epi-like_pectate_lyase"/>
</dbReference>
<keyword evidence="1" id="KW-0812">Transmembrane</keyword>